<comment type="caution">
    <text evidence="3">The sequence shown here is derived from an EMBL/GenBank/DDBJ whole genome shotgun (WGS) entry which is preliminary data.</text>
</comment>
<evidence type="ECO:0008006" key="5">
    <source>
        <dbReference type="Google" id="ProtNLM"/>
    </source>
</evidence>
<feature type="domain" description="FecR protein" evidence="1">
    <location>
        <begin position="123"/>
        <end position="212"/>
    </location>
</feature>
<gene>
    <name evidence="3" type="ORF">CAL25_07005</name>
</gene>
<dbReference type="AlphaFoldDB" id="A0A261TVL3"/>
<dbReference type="InterPro" id="IPR006860">
    <property type="entry name" value="FecR"/>
</dbReference>
<dbReference type="Pfam" id="PF16220">
    <property type="entry name" value="DUF4880"/>
    <property type="match status" value="1"/>
</dbReference>
<evidence type="ECO:0000313" key="4">
    <source>
        <dbReference type="Proteomes" id="UP000216913"/>
    </source>
</evidence>
<reference evidence="3 4" key="1">
    <citation type="submission" date="2017-05" db="EMBL/GenBank/DDBJ databases">
        <title>Complete and WGS of Bordetella genogroups.</title>
        <authorList>
            <person name="Spilker T."/>
            <person name="LiPuma J."/>
        </authorList>
    </citation>
    <scope>NUCLEOTIDE SEQUENCE [LARGE SCALE GENOMIC DNA]</scope>
    <source>
        <strain evidence="3 4">AU10456</strain>
    </source>
</reference>
<sequence>MRALNDEPALPDAAIMEAAVNWQVRLEAGRMTEADRAEFQRWHDADPRHAQAWRRVTGVLQQPLSVMRELDGPSHGQLVAARKTLLQTRRRRLLQGALVLAGTAGAALLALDRVRPMGQLLADLRTGTGERRAFDLPDGSHALLDARSAIDLDFSRSRRRVALRAGGMIAEVQAQSAPDVMVDTPYGTLRSAGGRFMVAYHGESVRVVALAGPLSVQAEDGGQTTLQPSRGLQLSRRGLQTLPGDARALASWETGMLAVENAPLEDVVQALQAYYVGILRVAPEARRLPVFGVFALDDPEQAIQVLAASLGLRTRRLGWLISLDLPEKNS</sequence>
<evidence type="ECO:0000313" key="3">
    <source>
        <dbReference type="EMBL" id="OZI53706.1"/>
    </source>
</evidence>
<feature type="domain" description="FecR N-terminal" evidence="2">
    <location>
        <begin position="17"/>
        <end position="56"/>
    </location>
</feature>
<dbReference type="PANTHER" id="PTHR30273">
    <property type="entry name" value="PERIPLASMIC SIGNAL SENSOR AND SIGMA FACTOR ACTIVATOR FECR-RELATED"/>
    <property type="match status" value="1"/>
</dbReference>
<dbReference type="Pfam" id="PF04773">
    <property type="entry name" value="FecR"/>
    <property type="match status" value="1"/>
</dbReference>
<dbReference type="PANTHER" id="PTHR30273:SF2">
    <property type="entry name" value="PROTEIN FECR"/>
    <property type="match status" value="1"/>
</dbReference>
<keyword evidence="4" id="KW-1185">Reference proteome</keyword>
<dbReference type="InterPro" id="IPR012373">
    <property type="entry name" value="Ferrdict_sens_TM"/>
</dbReference>
<dbReference type="Proteomes" id="UP000216913">
    <property type="component" value="Unassembled WGS sequence"/>
</dbReference>
<dbReference type="RefSeq" id="WP_094799213.1">
    <property type="nucleotide sequence ID" value="NZ_NEVN01000004.1"/>
</dbReference>
<evidence type="ECO:0000259" key="2">
    <source>
        <dbReference type="Pfam" id="PF16220"/>
    </source>
</evidence>
<protein>
    <recommendedName>
        <fullName evidence="5">Iron dicitrate transport regulator FecR</fullName>
    </recommendedName>
</protein>
<dbReference type="EMBL" id="NEVP01000004">
    <property type="protein sequence ID" value="OZI53706.1"/>
    <property type="molecule type" value="Genomic_DNA"/>
</dbReference>
<name>A0A261TVL3_9BORD</name>
<dbReference type="PIRSF" id="PIRSF018266">
    <property type="entry name" value="FecR"/>
    <property type="match status" value="1"/>
</dbReference>
<dbReference type="GO" id="GO:0016989">
    <property type="term" value="F:sigma factor antagonist activity"/>
    <property type="evidence" value="ECO:0007669"/>
    <property type="project" value="TreeGrafter"/>
</dbReference>
<dbReference type="Gene3D" id="2.60.120.1440">
    <property type="match status" value="1"/>
</dbReference>
<accession>A0A261TVL3</accession>
<proteinExistence type="predicted"/>
<dbReference type="OrthoDB" id="1100567at2"/>
<evidence type="ECO:0000259" key="1">
    <source>
        <dbReference type="Pfam" id="PF04773"/>
    </source>
</evidence>
<organism evidence="3 4">
    <name type="scientific">Bordetella genomosp. 5</name>
    <dbReference type="NCBI Taxonomy" id="1395608"/>
    <lineage>
        <taxon>Bacteria</taxon>
        <taxon>Pseudomonadati</taxon>
        <taxon>Pseudomonadota</taxon>
        <taxon>Betaproteobacteria</taxon>
        <taxon>Burkholderiales</taxon>
        <taxon>Alcaligenaceae</taxon>
        <taxon>Bordetella</taxon>
    </lineage>
</organism>
<dbReference type="InterPro" id="IPR032623">
    <property type="entry name" value="FecR_N"/>
</dbReference>